<evidence type="ECO:0000259" key="9">
    <source>
        <dbReference type="Pfam" id="PF01035"/>
    </source>
</evidence>
<dbReference type="EC" id="2.1.1.63" evidence="3"/>
<dbReference type="InterPro" id="IPR008332">
    <property type="entry name" value="MethylG_MeTrfase_N"/>
</dbReference>
<name>A0A6B8VPV4_9CORY</name>
<dbReference type="InterPro" id="IPR036217">
    <property type="entry name" value="MethylDNA_cys_MeTrfase_DNAb"/>
</dbReference>
<dbReference type="InterPro" id="IPR036631">
    <property type="entry name" value="MGMT_N_sf"/>
</dbReference>
<comment type="catalytic activity">
    <reaction evidence="1">
        <text>a 4-O-methyl-thymidine in DNA + L-cysteinyl-[protein] = a thymidine in DNA + S-methyl-L-cysteinyl-[protein]</text>
        <dbReference type="Rhea" id="RHEA:53428"/>
        <dbReference type="Rhea" id="RHEA-COMP:10131"/>
        <dbReference type="Rhea" id="RHEA-COMP:10132"/>
        <dbReference type="Rhea" id="RHEA-COMP:13555"/>
        <dbReference type="Rhea" id="RHEA-COMP:13556"/>
        <dbReference type="ChEBI" id="CHEBI:29950"/>
        <dbReference type="ChEBI" id="CHEBI:82612"/>
        <dbReference type="ChEBI" id="CHEBI:137386"/>
        <dbReference type="ChEBI" id="CHEBI:137387"/>
        <dbReference type="EC" id="2.1.1.63"/>
    </reaction>
</comment>
<accession>A0A6B8VPV4</accession>
<dbReference type="GO" id="GO:0003908">
    <property type="term" value="F:methylated-DNA-[protein]-cysteine S-methyltransferase activity"/>
    <property type="evidence" value="ECO:0007669"/>
    <property type="project" value="UniProtKB-EC"/>
</dbReference>
<evidence type="ECO:0000256" key="1">
    <source>
        <dbReference type="ARBA" id="ARBA00001286"/>
    </source>
</evidence>
<dbReference type="AlphaFoldDB" id="A0A6B8VPV4"/>
<evidence type="ECO:0000313" key="11">
    <source>
        <dbReference type="EMBL" id="QGU01065.1"/>
    </source>
</evidence>
<dbReference type="GO" id="GO:0006281">
    <property type="term" value="P:DNA repair"/>
    <property type="evidence" value="ECO:0007669"/>
    <property type="project" value="UniProtKB-KW"/>
</dbReference>
<evidence type="ECO:0000256" key="3">
    <source>
        <dbReference type="ARBA" id="ARBA00011918"/>
    </source>
</evidence>
<protein>
    <recommendedName>
        <fullName evidence="3">methylated-DNA--[protein]-cysteine S-methyltransferase</fullName>
        <ecNumber evidence="3">2.1.1.63</ecNumber>
    </recommendedName>
</protein>
<dbReference type="InterPro" id="IPR014048">
    <property type="entry name" value="MethylDNA_cys_MeTrfase_DNA-bd"/>
</dbReference>
<evidence type="ECO:0000256" key="2">
    <source>
        <dbReference type="ARBA" id="ARBA00008711"/>
    </source>
</evidence>
<dbReference type="CDD" id="cd06445">
    <property type="entry name" value="ATase"/>
    <property type="match status" value="1"/>
</dbReference>
<dbReference type="PANTHER" id="PTHR10815:SF13">
    <property type="entry name" value="METHYLATED-DNA--PROTEIN-CYSTEINE METHYLTRANSFERASE"/>
    <property type="match status" value="1"/>
</dbReference>
<evidence type="ECO:0000259" key="10">
    <source>
        <dbReference type="Pfam" id="PF02870"/>
    </source>
</evidence>
<dbReference type="SUPFAM" id="SSF46767">
    <property type="entry name" value="Methylated DNA-protein cysteine methyltransferase, C-terminal domain"/>
    <property type="match status" value="1"/>
</dbReference>
<feature type="domain" description="Methylated-DNA-[protein]-cysteine S-methyltransferase DNA binding" evidence="9">
    <location>
        <begin position="70"/>
        <end position="148"/>
    </location>
</feature>
<evidence type="ECO:0000256" key="7">
    <source>
        <dbReference type="ARBA" id="ARBA00023204"/>
    </source>
</evidence>
<comment type="catalytic activity">
    <reaction evidence="8">
        <text>a 6-O-methyl-2'-deoxyguanosine in DNA + L-cysteinyl-[protein] = S-methyl-L-cysteinyl-[protein] + a 2'-deoxyguanosine in DNA</text>
        <dbReference type="Rhea" id="RHEA:24000"/>
        <dbReference type="Rhea" id="RHEA-COMP:10131"/>
        <dbReference type="Rhea" id="RHEA-COMP:10132"/>
        <dbReference type="Rhea" id="RHEA-COMP:11367"/>
        <dbReference type="Rhea" id="RHEA-COMP:11368"/>
        <dbReference type="ChEBI" id="CHEBI:29950"/>
        <dbReference type="ChEBI" id="CHEBI:82612"/>
        <dbReference type="ChEBI" id="CHEBI:85445"/>
        <dbReference type="ChEBI" id="CHEBI:85448"/>
        <dbReference type="EC" id="2.1.1.63"/>
    </reaction>
</comment>
<dbReference type="Pfam" id="PF02870">
    <property type="entry name" value="Methyltransf_1N"/>
    <property type="match status" value="1"/>
</dbReference>
<dbReference type="Proteomes" id="UP000427071">
    <property type="component" value="Chromosome"/>
</dbReference>
<dbReference type="KEGG" id="ckw:CKALI_00820"/>
<dbReference type="SUPFAM" id="SSF53155">
    <property type="entry name" value="Methylated DNA-protein cysteine methyltransferase domain"/>
    <property type="match status" value="1"/>
</dbReference>
<evidence type="ECO:0000256" key="4">
    <source>
        <dbReference type="ARBA" id="ARBA00022603"/>
    </source>
</evidence>
<dbReference type="PANTHER" id="PTHR10815">
    <property type="entry name" value="METHYLATED-DNA--PROTEIN-CYSTEINE METHYLTRANSFERASE"/>
    <property type="match status" value="1"/>
</dbReference>
<evidence type="ECO:0000313" key="12">
    <source>
        <dbReference type="Proteomes" id="UP000427071"/>
    </source>
</evidence>
<dbReference type="GO" id="GO:0032259">
    <property type="term" value="P:methylation"/>
    <property type="evidence" value="ECO:0007669"/>
    <property type="project" value="UniProtKB-KW"/>
</dbReference>
<reference evidence="12" key="1">
    <citation type="submission" date="2019-11" db="EMBL/GenBank/DDBJ databases">
        <title>Complete genome sequence of Corynebacterium kalinowskii 1959, a novel Corynebacterium species isolated from soil of a small paddock in Vilsendorf, Germany.</title>
        <authorList>
            <person name="Schaffert L."/>
            <person name="Ruwe M."/>
            <person name="Milse J."/>
            <person name="Hanuschka K."/>
            <person name="Ortseifen V."/>
            <person name="Droste J."/>
            <person name="Brandt D."/>
            <person name="Schlueter L."/>
            <person name="Kutter Y."/>
            <person name="Vinke S."/>
            <person name="Viehoefer P."/>
            <person name="Jacob L."/>
            <person name="Luebke N.-C."/>
            <person name="Schulte-Berndt E."/>
            <person name="Hain C."/>
            <person name="Linder M."/>
            <person name="Schmidt P."/>
            <person name="Wollenschlaeger L."/>
            <person name="Luttermann T."/>
            <person name="Thieme E."/>
            <person name="Hassa J."/>
            <person name="Haak M."/>
            <person name="Wittchen M."/>
            <person name="Mentz A."/>
            <person name="Persicke M."/>
            <person name="Busche T."/>
            <person name="Ruckert C."/>
        </authorList>
    </citation>
    <scope>NUCLEOTIDE SEQUENCE [LARGE SCALE GENOMIC DNA]</scope>
    <source>
        <strain evidence="12">1959</strain>
    </source>
</reference>
<sequence length="152" mass="16514">MLSFDSALGPLTIVSSDMGITQVQFKASDAGDGTQLEQWAREEIESYLAGQRREFSVPLDRKALQVKRSFHDEVRHHLASISYGETRTYGEIAAELGRPGAARAVGTACARNPLPILVPCHRVLASKGLGGYLGGLPAKQYLLALEGIHWQP</sequence>
<keyword evidence="4 11" id="KW-0489">Methyltransferase</keyword>
<proteinExistence type="inferred from homology"/>
<evidence type="ECO:0000256" key="6">
    <source>
        <dbReference type="ARBA" id="ARBA00022763"/>
    </source>
</evidence>
<dbReference type="FunFam" id="1.10.10.10:FF:000214">
    <property type="entry name" value="Methylated-DNA--protein-cysteine methyltransferase"/>
    <property type="match status" value="1"/>
</dbReference>
<evidence type="ECO:0000256" key="8">
    <source>
        <dbReference type="ARBA" id="ARBA00049348"/>
    </source>
</evidence>
<organism evidence="11 12">
    <name type="scientific">Corynebacterium kalinowskii</name>
    <dbReference type="NCBI Taxonomy" id="2675216"/>
    <lineage>
        <taxon>Bacteria</taxon>
        <taxon>Bacillati</taxon>
        <taxon>Actinomycetota</taxon>
        <taxon>Actinomycetes</taxon>
        <taxon>Mycobacteriales</taxon>
        <taxon>Corynebacteriaceae</taxon>
        <taxon>Corynebacterium</taxon>
    </lineage>
</organism>
<keyword evidence="5 11" id="KW-0808">Transferase</keyword>
<dbReference type="InterPro" id="IPR001497">
    <property type="entry name" value="MethylDNA_cys_MeTrfase_AS"/>
</dbReference>
<keyword evidence="12" id="KW-1185">Reference proteome</keyword>
<dbReference type="Gene3D" id="3.30.160.70">
    <property type="entry name" value="Methylated DNA-protein cysteine methyltransferase domain"/>
    <property type="match status" value="1"/>
</dbReference>
<dbReference type="PROSITE" id="PS00374">
    <property type="entry name" value="MGMT"/>
    <property type="match status" value="1"/>
</dbReference>
<feature type="domain" description="Methylguanine DNA methyltransferase ribonuclease-like" evidence="10">
    <location>
        <begin position="4"/>
        <end position="60"/>
    </location>
</feature>
<dbReference type="EMBL" id="CP046452">
    <property type="protein sequence ID" value="QGU01065.1"/>
    <property type="molecule type" value="Genomic_DNA"/>
</dbReference>
<keyword evidence="7" id="KW-0234">DNA repair</keyword>
<comment type="similarity">
    <text evidence="2">Belongs to the MGMT family.</text>
</comment>
<dbReference type="Gene3D" id="1.10.10.10">
    <property type="entry name" value="Winged helix-like DNA-binding domain superfamily/Winged helix DNA-binding domain"/>
    <property type="match status" value="1"/>
</dbReference>
<dbReference type="RefSeq" id="WP_156191502.1">
    <property type="nucleotide sequence ID" value="NZ_CP046452.1"/>
</dbReference>
<keyword evidence="6" id="KW-0227">DNA damage</keyword>
<gene>
    <name evidence="11" type="primary">ogt</name>
    <name evidence="11" type="ORF">CKALI_00820</name>
</gene>
<dbReference type="InterPro" id="IPR036388">
    <property type="entry name" value="WH-like_DNA-bd_sf"/>
</dbReference>
<evidence type="ECO:0000256" key="5">
    <source>
        <dbReference type="ARBA" id="ARBA00022679"/>
    </source>
</evidence>
<dbReference type="NCBIfam" id="TIGR00589">
    <property type="entry name" value="ogt"/>
    <property type="match status" value="1"/>
</dbReference>
<dbReference type="Pfam" id="PF01035">
    <property type="entry name" value="DNA_binding_1"/>
    <property type="match status" value="1"/>
</dbReference>